<keyword evidence="5" id="KW-0472">Membrane</keyword>
<keyword evidence="5" id="KW-1133">Transmembrane helix</keyword>
<reference evidence="6" key="1">
    <citation type="submission" date="2023-03" db="EMBL/GenBank/DDBJ databases">
        <title>Massive genome expansion in bonnet fungi (Mycena s.s.) driven by repeated elements and novel gene families across ecological guilds.</title>
        <authorList>
            <consortium name="Lawrence Berkeley National Laboratory"/>
            <person name="Harder C.B."/>
            <person name="Miyauchi S."/>
            <person name="Viragh M."/>
            <person name="Kuo A."/>
            <person name="Thoen E."/>
            <person name="Andreopoulos B."/>
            <person name="Lu D."/>
            <person name="Skrede I."/>
            <person name="Drula E."/>
            <person name="Henrissat B."/>
            <person name="Morin E."/>
            <person name="Kohler A."/>
            <person name="Barry K."/>
            <person name="LaButti K."/>
            <person name="Morin E."/>
            <person name="Salamov A."/>
            <person name="Lipzen A."/>
            <person name="Mereny Z."/>
            <person name="Hegedus B."/>
            <person name="Baldrian P."/>
            <person name="Stursova M."/>
            <person name="Weitz H."/>
            <person name="Taylor A."/>
            <person name="Grigoriev I.V."/>
            <person name="Nagy L.G."/>
            <person name="Martin F."/>
            <person name="Kauserud H."/>
        </authorList>
    </citation>
    <scope>NUCLEOTIDE SEQUENCE</scope>
    <source>
        <strain evidence="6">9284</strain>
    </source>
</reference>
<dbReference type="InterPro" id="IPR051209">
    <property type="entry name" value="FAD-bind_Monooxygenase_sf"/>
</dbReference>
<dbReference type="Pfam" id="PF00743">
    <property type="entry name" value="FMO-like"/>
    <property type="match status" value="1"/>
</dbReference>
<comment type="similarity">
    <text evidence="1">Belongs to the FAD-binding monooxygenase family.</text>
</comment>
<name>A0AAD7B6N0_9AGAR</name>
<dbReference type="GO" id="GO:0050661">
    <property type="term" value="F:NADP binding"/>
    <property type="evidence" value="ECO:0007669"/>
    <property type="project" value="InterPro"/>
</dbReference>
<dbReference type="Gene3D" id="3.50.50.60">
    <property type="entry name" value="FAD/NAD(P)-binding domain"/>
    <property type="match status" value="2"/>
</dbReference>
<evidence type="ECO:0000313" key="7">
    <source>
        <dbReference type="Proteomes" id="UP001221142"/>
    </source>
</evidence>
<proteinExistence type="inferred from homology"/>
<dbReference type="GO" id="GO:0050660">
    <property type="term" value="F:flavin adenine dinucleotide binding"/>
    <property type="evidence" value="ECO:0007669"/>
    <property type="project" value="InterPro"/>
</dbReference>
<dbReference type="InterPro" id="IPR036188">
    <property type="entry name" value="FAD/NAD-bd_sf"/>
</dbReference>
<accession>A0AAD7B6N0</accession>
<feature type="transmembrane region" description="Helical" evidence="5">
    <location>
        <begin position="496"/>
        <end position="518"/>
    </location>
</feature>
<keyword evidence="3" id="KW-0274">FAD</keyword>
<evidence type="ECO:0000256" key="3">
    <source>
        <dbReference type="ARBA" id="ARBA00022827"/>
    </source>
</evidence>
<evidence type="ECO:0000256" key="4">
    <source>
        <dbReference type="ARBA" id="ARBA00023002"/>
    </source>
</evidence>
<protein>
    <submittedName>
        <fullName evidence="6">Uncharacterized protein</fullName>
    </submittedName>
</protein>
<sequence>MACAIALKRQLGLTDFKIFEKAADIGGTWRDNIYPGASSDSAIHYYSLPSDLSADWPSTHGSQPDTLAYWKKLAEKYNLYEHIAFNHLVISAEWDSEHNLYHVVTQDALGIKSSTTAKILISALGILEVPRYPDIAGVESFRGEHFHSARWDTRVALSGKRVAVIGNGASATQFVPIISRDPTTQVTQFCRTANWYLPNIRSDFSPWAKWVFKNVPFALRFNWWFEWAWHSTGFPLSVRFSRRSLLDRVKVTAVESHMTKNAPKECLSQIIPQYPPGCKRMLLDTDYLSALHRPNMFLNWDGIQSIYEHGIVTKTGQKLPLDVIIFATGFVTDRFPLAVRGVDGETIQDYYDIQGGPKAYISTTVPGFPNFFMLAGPNTATGHNSVIYTESLQINYVMRFIQPIIAGVVSTFEVTRAATDLYNDKIQQMLARSVHTSCMSWYRVGGTGRIANIFPGPGTLLWMWTRRPKWEDYRVVVGTKKGERSRPVQRERIARFIARLGLLTLAVTVGIAFTGSLGRRCALDLLSRMLAGGLNSKLFF</sequence>
<dbReference type="PANTHER" id="PTHR42877">
    <property type="entry name" value="L-ORNITHINE N(5)-MONOOXYGENASE-RELATED"/>
    <property type="match status" value="1"/>
</dbReference>
<evidence type="ECO:0000256" key="5">
    <source>
        <dbReference type="SAM" id="Phobius"/>
    </source>
</evidence>
<evidence type="ECO:0000256" key="2">
    <source>
        <dbReference type="ARBA" id="ARBA00022630"/>
    </source>
</evidence>
<dbReference type="Proteomes" id="UP001221142">
    <property type="component" value="Unassembled WGS sequence"/>
</dbReference>
<keyword evidence="7" id="KW-1185">Reference proteome</keyword>
<comment type="caution">
    <text evidence="6">The sequence shown here is derived from an EMBL/GenBank/DDBJ whole genome shotgun (WGS) entry which is preliminary data.</text>
</comment>
<dbReference type="EMBL" id="JARKIF010000031">
    <property type="protein sequence ID" value="KAJ7612218.1"/>
    <property type="molecule type" value="Genomic_DNA"/>
</dbReference>
<dbReference type="AlphaFoldDB" id="A0AAD7B6N0"/>
<dbReference type="InterPro" id="IPR020946">
    <property type="entry name" value="Flavin_mOase-like"/>
</dbReference>
<dbReference type="PANTHER" id="PTHR42877:SF4">
    <property type="entry name" value="FAD_NAD(P)-BINDING DOMAIN-CONTAINING PROTEIN-RELATED"/>
    <property type="match status" value="1"/>
</dbReference>
<organism evidence="6 7">
    <name type="scientific">Roridomyces roridus</name>
    <dbReference type="NCBI Taxonomy" id="1738132"/>
    <lineage>
        <taxon>Eukaryota</taxon>
        <taxon>Fungi</taxon>
        <taxon>Dikarya</taxon>
        <taxon>Basidiomycota</taxon>
        <taxon>Agaricomycotina</taxon>
        <taxon>Agaricomycetes</taxon>
        <taxon>Agaricomycetidae</taxon>
        <taxon>Agaricales</taxon>
        <taxon>Marasmiineae</taxon>
        <taxon>Mycenaceae</taxon>
        <taxon>Roridomyces</taxon>
    </lineage>
</organism>
<keyword evidence="2" id="KW-0285">Flavoprotein</keyword>
<keyword evidence="4" id="KW-0560">Oxidoreductase</keyword>
<evidence type="ECO:0000313" key="6">
    <source>
        <dbReference type="EMBL" id="KAJ7612218.1"/>
    </source>
</evidence>
<dbReference type="GO" id="GO:0004499">
    <property type="term" value="F:N,N-dimethylaniline monooxygenase activity"/>
    <property type="evidence" value="ECO:0007669"/>
    <property type="project" value="InterPro"/>
</dbReference>
<gene>
    <name evidence="6" type="ORF">FB45DRAFT_760152</name>
</gene>
<keyword evidence="5" id="KW-0812">Transmembrane</keyword>
<dbReference type="SUPFAM" id="SSF51905">
    <property type="entry name" value="FAD/NAD(P)-binding domain"/>
    <property type="match status" value="1"/>
</dbReference>
<evidence type="ECO:0000256" key="1">
    <source>
        <dbReference type="ARBA" id="ARBA00010139"/>
    </source>
</evidence>